<dbReference type="EC" id="4.1.1.48" evidence="8"/>
<evidence type="ECO:0000256" key="8">
    <source>
        <dbReference type="HAMAP-Rule" id="MF_00134"/>
    </source>
</evidence>
<dbReference type="Gene3D" id="3.20.20.70">
    <property type="entry name" value="Aldolase class I"/>
    <property type="match status" value="1"/>
</dbReference>
<dbReference type="GO" id="GO:0000162">
    <property type="term" value="P:L-tryptophan biosynthetic process"/>
    <property type="evidence" value="ECO:0007669"/>
    <property type="project" value="UniProtKB-UniRule"/>
</dbReference>
<dbReference type="InterPro" id="IPR001468">
    <property type="entry name" value="Indole-3-GlycerolPSynthase_CS"/>
</dbReference>
<dbReference type="NCBIfam" id="NF001377">
    <property type="entry name" value="PRK00278.2-4"/>
    <property type="match status" value="1"/>
</dbReference>
<dbReference type="InterPro" id="IPR045186">
    <property type="entry name" value="Indole-3-glycerol_P_synth"/>
</dbReference>
<dbReference type="GO" id="GO:0004640">
    <property type="term" value="F:phosphoribosylanthranilate isomerase activity"/>
    <property type="evidence" value="ECO:0007669"/>
    <property type="project" value="TreeGrafter"/>
</dbReference>
<evidence type="ECO:0000256" key="4">
    <source>
        <dbReference type="ARBA" id="ARBA00022793"/>
    </source>
</evidence>
<dbReference type="InterPro" id="IPR013785">
    <property type="entry name" value="Aldolase_TIM"/>
</dbReference>
<dbReference type="PANTHER" id="PTHR22854:SF2">
    <property type="entry name" value="INDOLE-3-GLYCEROL-PHOSPHATE SYNTHASE"/>
    <property type="match status" value="1"/>
</dbReference>
<evidence type="ECO:0000256" key="3">
    <source>
        <dbReference type="ARBA" id="ARBA00022605"/>
    </source>
</evidence>
<dbReference type="FunFam" id="3.20.20.70:FF:000024">
    <property type="entry name" value="Indole-3-glycerol phosphate synthase"/>
    <property type="match status" value="1"/>
</dbReference>
<keyword evidence="6 8" id="KW-0057">Aromatic amino acid biosynthesis</keyword>
<dbReference type="RefSeq" id="WP_231962402.1">
    <property type="nucleotide sequence ID" value="NZ_CP036276.1"/>
</dbReference>
<dbReference type="KEGG" id="sdyn:Mal52_43220"/>
<name>A0A517ZTL3_9PLAN</name>
<accession>A0A517ZTL3</accession>
<keyword evidence="7 8" id="KW-0456">Lyase</keyword>
<evidence type="ECO:0000256" key="6">
    <source>
        <dbReference type="ARBA" id="ARBA00023141"/>
    </source>
</evidence>
<dbReference type="UniPathway" id="UPA00035">
    <property type="reaction ID" value="UER00043"/>
</dbReference>
<dbReference type="EMBL" id="CP036276">
    <property type="protein sequence ID" value="QDU45826.1"/>
    <property type="molecule type" value="Genomic_DNA"/>
</dbReference>
<evidence type="ECO:0000313" key="10">
    <source>
        <dbReference type="EMBL" id="QDU45826.1"/>
    </source>
</evidence>
<dbReference type="PANTHER" id="PTHR22854">
    <property type="entry name" value="TRYPTOPHAN BIOSYNTHESIS PROTEIN"/>
    <property type="match status" value="1"/>
</dbReference>
<dbReference type="AlphaFoldDB" id="A0A517ZTL3"/>
<evidence type="ECO:0000313" key="11">
    <source>
        <dbReference type="Proteomes" id="UP000319383"/>
    </source>
</evidence>
<organism evidence="10 11">
    <name type="scientific">Symmachiella dynata</name>
    <dbReference type="NCBI Taxonomy" id="2527995"/>
    <lineage>
        <taxon>Bacteria</taxon>
        <taxon>Pseudomonadati</taxon>
        <taxon>Planctomycetota</taxon>
        <taxon>Planctomycetia</taxon>
        <taxon>Planctomycetales</taxon>
        <taxon>Planctomycetaceae</taxon>
        <taxon>Symmachiella</taxon>
    </lineage>
</organism>
<sequence length="294" mass="32101">MRPNHRDDIPTAARRGDLAVGMAGTTHRGINLSILDEIVDYKRGEIAAAQQRTPWDTLQTQLADAPPIRDFHAALNTAAPMHVIAEVKKASPSAGLIREDFDAVAIAQVYEQHGAACISVLTDEHFFQGHLDYLRAVRQAVGIPVLRKDFILDRYQVLEARVAGADCILLIAECLDPDTLADLYHYANSLGMSCLVELYEPENLECVLSVKPKIVGVNNRDLRTFQTDLGHSLTLHQQVDAETIFVSESGIRCRDDVVRLEQAGVDAILVGETLMRSADIGAALGSLLGKNAQA</sequence>
<dbReference type="Pfam" id="PF00218">
    <property type="entry name" value="IGPS"/>
    <property type="match status" value="1"/>
</dbReference>
<keyword evidence="11" id="KW-1185">Reference proteome</keyword>
<dbReference type="Proteomes" id="UP000319383">
    <property type="component" value="Chromosome"/>
</dbReference>
<gene>
    <name evidence="8 10" type="primary">trpC</name>
    <name evidence="10" type="ORF">Mal52_43220</name>
</gene>
<dbReference type="InterPro" id="IPR011060">
    <property type="entry name" value="RibuloseP-bd_barrel"/>
</dbReference>
<dbReference type="InterPro" id="IPR013798">
    <property type="entry name" value="Indole-3-glycerol_P_synth_dom"/>
</dbReference>
<keyword evidence="4 8" id="KW-0210">Decarboxylase</keyword>
<evidence type="ECO:0000256" key="7">
    <source>
        <dbReference type="ARBA" id="ARBA00023239"/>
    </source>
</evidence>
<dbReference type="NCBIfam" id="NF001373">
    <property type="entry name" value="PRK00278.1-6"/>
    <property type="match status" value="1"/>
</dbReference>
<dbReference type="PROSITE" id="PS00614">
    <property type="entry name" value="IGPS"/>
    <property type="match status" value="1"/>
</dbReference>
<comment type="pathway">
    <text evidence="2 8">Amino-acid biosynthesis; L-tryptophan biosynthesis; L-tryptophan from chorismate: step 4/5.</text>
</comment>
<reference evidence="10 11" key="1">
    <citation type="submission" date="2019-02" db="EMBL/GenBank/DDBJ databases">
        <title>Deep-cultivation of Planctomycetes and their phenomic and genomic characterization uncovers novel biology.</title>
        <authorList>
            <person name="Wiegand S."/>
            <person name="Jogler M."/>
            <person name="Boedeker C."/>
            <person name="Pinto D."/>
            <person name="Vollmers J."/>
            <person name="Rivas-Marin E."/>
            <person name="Kohn T."/>
            <person name="Peeters S.H."/>
            <person name="Heuer A."/>
            <person name="Rast P."/>
            <person name="Oberbeckmann S."/>
            <person name="Bunk B."/>
            <person name="Jeske O."/>
            <person name="Meyerdierks A."/>
            <person name="Storesund J.E."/>
            <person name="Kallscheuer N."/>
            <person name="Luecker S."/>
            <person name="Lage O.M."/>
            <person name="Pohl T."/>
            <person name="Merkel B.J."/>
            <person name="Hornburger P."/>
            <person name="Mueller R.-W."/>
            <person name="Bruemmer F."/>
            <person name="Labrenz M."/>
            <person name="Spormann A.M."/>
            <person name="Op den Camp H."/>
            <person name="Overmann J."/>
            <person name="Amann R."/>
            <person name="Jetten M.S.M."/>
            <person name="Mascher T."/>
            <person name="Medema M.H."/>
            <person name="Devos D.P."/>
            <person name="Kaster A.-K."/>
            <person name="Ovreas L."/>
            <person name="Rohde M."/>
            <person name="Galperin M.Y."/>
            <person name="Jogler C."/>
        </authorList>
    </citation>
    <scope>NUCLEOTIDE SEQUENCE [LARGE SCALE GENOMIC DNA]</scope>
    <source>
        <strain evidence="10 11">Mal52</strain>
    </source>
</reference>
<evidence type="ECO:0000256" key="5">
    <source>
        <dbReference type="ARBA" id="ARBA00022822"/>
    </source>
</evidence>
<proteinExistence type="inferred from homology"/>
<evidence type="ECO:0000256" key="2">
    <source>
        <dbReference type="ARBA" id="ARBA00004696"/>
    </source>
</evidence>
<comment type="similarity">
    <text evidence="8">Belongs to the TrpC family.</text>
</comment>
<dbReference type="HAMAP" id="MF_00134_B">
    <property type="entry name" value="IGPS_B"/>
    <property type="match status" value="1"/>
</dbReference>
<feature type="domain" description="Indole-3-glycerol phosphate synthase" evidence="9">
    <location>
        <begin position="35"/>
        <end position="284"/>
    </location>
</feature>
<dbReference type="GO" id="GO:0004425">
    <property type="term" value="F:indole-3-glycerol-phosphate synthase activity"/>
    <property type="evidence" value="ECO:0007669"/>
    <property type="project" value="UniProtKB-UniRule"/>
</dbReference>
<dbReference type="SUPFAM" id="SSF51366">
    <property type="entry name" value="Ribulose-phoshate binding barrel"/>
    <property type="match status" value="1"/>
</dbReference>
<evidence type="ECO:0000259" key="9">
    <source>
        <dbReference type="Pfam" id="PF00218"/>
    </source>
</evidence>
<comment type="catalytic activity">
    <reaction evidence="1 8">
        <text>1-(2-carboxyphenylamino)-1-deoxy-D-ribulose 5-phosphate + H(+) = (1S,2R)-1-C-(indol-3-yl)glycerol 3-phosphate + CO2 + H2O</text>
        <dbReference type="Rhea" id="RHEA:23476"/>
        <dbReference type="ChEBI" id="CHEBI:15377"/>
        <dbReference type="ChEBI" id="CHEBI:15378"/>
        <dbReference type="ChEBI" id="CHEBI:16526"/>
        <dbReference type="ChEBI" id="CHEBI:58613"/>
        <dbReference type="ChEBI" id="CHEBI:58866"/>
        <dbReference type="EC" id="4.1.1.48"/>
    </reaction>
</comment>
<evidence type="ECO:0000256" key="1">
    <source>
        <dbReference type="ARBA" id="ARBA00001633"/>
    </source>
</evidence>
<keyword evidence="5 8" id="KW-0822">Tryptophan biosynthesis</keyword>
<dbReference type="CDD" id="cd00331">
    <property type="entry name" value="IGPS"/>
    <property type="match status" value="1"/>
</dbReference>
<protein>
    <recommendedName>
        <fullName evidence="8">Indole-3-glycerol phosphate synthase</fullName>
        <shortName evidence="8">IGPS</shortName>
        <ecNumber evidence="8">4.1.1.48</ecNumber>
    </recommendedName>
</protein>
<keyword evidence="3 8" id="KW-0028">Amino-acid biosynthesis</keyword>